<sequence>MKEAVSPPDQPGPRRSKADFVLLCFAGYCFALAYGMTFLLPLLMETQGANEAVAGNIISSASVTSVIAALLSGHFSDSFGTCRAAMIAGGCLAASVLGFALIPNVRSAYLLALLFGTGWGAFYVLGPILAARILTGERRDHGFALLAGFMMSGIGTGPIIGGATLSAGAPVSSAFLLAGAVVALGVLSLGVLGRRMGAQEVSAGTGDRLSWASLRAVMRSTAAQPIFMVGVAGAVFGGLSSFQTSYAASHGFAFIDYFAGFTIAAIFARLFLAPYALRSPQPLMNLLLTAVMAIAVGLFILIEDSTTFYVFSSALFGASYGLHYSLLNSQATRAAPEKLVPQSLVLFSLSYFIGALGMPKIAGWIVTTLGTEALSYGLFFVAVLNFSVALFGIAVRKRASIVR</sequence>
<organism evidence="6 7">
    <name type="scientific">Rhodovulum imhoffii</name>
    <dbReference type="NCBI Taxonomy" id="365340"/>
    <lineage>
        <taxon>Bacteria</taxon>
        <taxon>Pseudomonadati</taxon>
        <taxon>Pseudomonadota</taxon>
        <taxon>Alphaproteobacteria</taxon>
        <taxon>Rhodobacterales</taxon>
        <taxon>Paracoccaceae</taxon>
        <taxon>Rhodovulum</taxon>
    </lineage>
</organism>
<keyword evidence="3 4" id="KW-0472">Membrane</keyword>
<dbReference type="Proteomes" id="UP000243859">
    <property type="component" value="Unassembled WGS sequence"/>
</dbReference>
<dbReference type="InterPro" id="IPR036259">
    <property type="entry name" value="MFS_trans_sf"/>
</dbReference>
<feature type="transmembrane region" description="Helical" evidence="4">
    <location>
        <begin position="308"/>
        <end position="327"/>
    </location>
</feature>
<evidence type="ECO:0000313" key="7">
    <source>
        <dbReference type="Proteomes" id="UP000243859"/>
    </source>
</evidence>
<proteinExistence type="predicted"/>
<evidence type="ECO:0000313" key="6">
    <source>
        <dbReference type="EMBL" id="PTN00625.1"/>
    </source>
</evidence>
<feature type="transmembrane region" description="Helical" evidence="4">
    <location>
        <begin position="373"/>
        <end position="395"/>
    </location>
</feature>
<keyword evidence="1 4" id="KW-0812">Transmembrane</keyword>
<accession>A0A2T5BNQ0</accession>
<name>A0A2T5BNQ0_9RHOB</name>
<feature type="domain" description="Major facilitator superfamily (MFS) profile" evidence="5">
    <location>
        <begin position="1"/>
        <end position="400"/>
    </location>
</feature>
<feature type="transmembrane region" description="Helical" evidence="4">
    <location>
        <begin position="171"/>
        <end position="192"/>
    </location>
</feature>
<dbReference type="GO" id="GO:0022857">
    <property type="term" value="F:transmembrane transporter activity"/>
    <property type="evidence" value="ECO:0007669"/>
    <property type="project" value="InterPro"/>
</dbReference>
<evidence type="ECO:0000259" key="5">
    <source>
        <dbReference type="PROSITE" id="PS50850"/>
    </source>
</evidence>
<dbReference type="RefSeq" id="WP_146159725.1">
    <property type="nucleotide sequence ID" value="NZ_NHSI01000039.1"/>
</dbReference>
<gene>
    <name evidence="6" type="ORF">C8N32_12818</name>
</gene>
<dbReference type="OrthoDB" id="8046314at2"/>
<dbReference type="InterPro" id="IPR011701">
    <property type="entry name" value="MFS"/>
</dbReference>
<keyword evidence="7" id="KW-1185">Reference proteome</keyword>
<dbReference type="SUPFAM" id="SSF103473">
    <property type="entry name" value="MFS general substrate transporter"/>
    <property type="match status" value="1"/>
</dbReference>
<comment type="caution">
    <text evidence="6">The sequence shown here is derived from an EMBL/GenBank/DDBJ whole genome shotgun (WGS) entry which is preliminary data.</text>
</comment>
<dbReference type="InterPro" id="IPR052714">
    <property type="entry name" value="MFS_Exporter"/>
</dbReference>
<evidence type="ECO:0000256" key="1">
    <source>
        <dbReference type="ARBA" id="ARBA00022692"/>
    </source>
</evidence>
<dbReference type="PROSITE" id="PS50850">
    <property type="entry name" value="MFS"/>
    <property type="match status" value="1"/>
</dbReference>
<feature type="transmembrane region" description="Helical" evidence="4">
    <location>
        <begin position="252"/>
        <end position="272"/>
    </location>
</feature>
<dbReference type="InterPro" id="IPR020846">
    <property type="entry name" value="MFS_dom"/>
</dbReference>
<feature type="transmembrane region" description="Helical" evidence="4">
    <location>
        <begin position="52"/>
        <end position="72"/>
    </location>
</feature>
<feature type="transmembrane region" description="Helical" evidence="4">
    <location>
        <begin position="20"/>
        <end position="40"/>
    </location>
</feature>
<dbReference type="Pfam" id="PF07690">
    <property type="entry name" value="MFS_1"/>
    <property type="match status" value="1"/>
</dbReference>
<dbReference type="AlphaFoldDB" id="A0A2T5BNQ0"/>
<feature type="transmembrane region" description="Helical" evidence="4">
    <location>
        <begin position="84"/>
        <end position="102"/>
    </location>
</feature>
<dbReference type="Gene3D" id="1.20.1250.20">
    <property type="entry name" value="MFS general substrate transporter like domains"/>
    <property type="match status" value="1"/>
</dbReference>
<feature type="transmembrane region" description="Helical" evidence="4">
    <location>
        <begin position="284"/>
        <end position="302"/>
    </location>
</feature>
<dbReference type="EMBL" id="QAAA01000028">
    <property type="protein sequence ID" value="PTN00625.1"/>
    <property type="molecule type" value="Genomic_DNA"/>
</dbReference>
<keyword evidence="2 4" id="KW-1133">Transmembrane helix</keyword>
<dbReference type="PANTHER" id="PTHR23531">
    <property type="entry name" value="QUINOLENE RESISTANCE PROTEIN NORA"/>
    <property type="match status" value="1"/>
</dbReference>
<reference evidence="6 7" key="1">
    <citation type="submission" date="2018-04" db="EMBL/GenBank/DDBJ databases">
        <title>Genomic Encyclopedia of Archaeal and Bacterial Type Strains, Phase II (KMG-II): from individual species to whole genera.</title>
        <authorList>
            <person name="Goeker M."/>
        </authorList>
    </citation>
    <scope>NUCLEOTIDE SEQUENCE [LARGE SCALE GENOMIC DNA]</scope>
    <source>
        <strain evidence="6 7">DSM 18064</strain>
    </source>
</reference>
<feature type="transmembrane region" description="Helical" evidence="4">
    <location>
        <begin position="108"/>
        <end position="131"/>
    </location>
</feature>
<protein>
    <submittedName>
        <fullName evidence="6">Putative MFS family arabinose efflux permease</fullName>
    </submittedName>
</protein>
<feature type="transmembrane region" description="Helical" evidence="4">
    <location>
        <begin position="339"/>
        <end position="361"/>
    </location>
</feature>
<evidence type="ECO:0000256" key="3">
    <source>
        <dbReference type="ARBA" id="ARBA00023136"/>
    </source>
</evidence>
<evidence type="ECO:0000256" key="2">
    <source>
        <dbReference type="ARBA" id="ARBA00022989"/>
    </source>
</evidence>
<evidence type="ECO:0000256" key="4">
    <source>
        <dbReference type="SAM" id="Phobius"/>
    </source>
</evidence>
<feature type="transmembrane region" description="Helical" evidence="4">
    <location>
        <begin position="225"/>
        <end position="246"/>
    </location>
</feature>
<feature type="transmembrane region" description="Helical" evidence="4">
    <location>
        <begin position="143"/>
        <end position="165"/>
    </location>
</feature>
<dbReference type="PANTHER" id="PTHR23531:SF1">
    <property type="entry name" value="QUINOLENE RESISTANCE PROTEIN NORA"/>
    <property type="match status" value="1"/>
</dbReference>